<evidence type="ECO:0000313" key="17">
    <source>
        <dbReference type="Proteomes" id="UP000076983"/>
    </source>
</evidence>
<dbReference type="AlphaFoldDB" id="A0A162MHB5"/>
<evidence type="ECO:0000256" key="4">
    <source>
        <dbReference type="ARBA" id="ARBA00022598"/>
    </source>
</evidence>
<keyword evidence="17" id="KW-1185">Reference proteome</keyword>
<dbReference type="InterPro" id="IPR018163">
    <property type="entry name" value="Thr/Ala-tRNA-synth_IIc_edit"/>
</dbReference>
<dbReference type="Pfam" id="PF01411">
    <property type="entry name" value="tRNA-synt_2c"/>
    <property type="match status" value="1"/>
</dbReference>
<dbReference type="GO" id="GO:0002161">
    <property type="term" value="F:aminoacyl-tRNA deacylase activity"/>
    <property type="evidence" value="ECO:0007669"/>
    <property type="project" value="TreeGrafter"/>
</dbReference>
<dbReference type="EC" id="6.1.1.7" evidence="14"/>
<dbReference type="OrthoDB" id="9803884at2"/>
<dbReference type="FunFam" id="3.30.980.10:FF:000004">
    <property type="entry name" value="Alanine--tRNA ligase, cytoplasmic"/>
    <property type="match status" value="1"/>
</dbReference>
<dbReference type="InterPro" id="IPR018164">
    <property type="entry name" value="Ala-tRNA-synth_IIc_N"/>
</dbReference>
<evidence type="ECO:0000313" key="16">
    <source>
        <dbReference type="EMBL" id="OAB48735.1"/>
    </source>
</evidence>
<dbReference type="InterPro" id="IPR018165">
    <property type="entry name" value="Ala-tRNA-synth_IIc_core"/>
</dbReference>
<dbReference type="RefSeq" id="WP_063626295.1">
    <property type="nucleotide sequence ID" value="NZ_LVLH01000042.1"/>
</dbReference>
<dbReference type="SUPFAM" id="SSF55681">
    <property type="entry name" value="Class II aaRS and biotin synthetases"/>
    <property type="match status" value="1"/>
</dbReference>
<dbReference type="PANTHER" id="PTHR11777:SF9">
    <property type="entry name" value="ALANINE--TRNA LIGASE, CYTOPLASMIC"/>
    <property type="match status" value="1"/>
</dbReference>
<evidence type="ECO:0000256" key="1">
    <source>
        <dbReference type="ARBA" id="ARBA00008226"/>
    </source>
</evidence>
<dbReference type="GO" id="GO:0005524">
    <property type="term" value="F:ATP binding"/>
    <property type="evidence" value="ECO:0007669"/>
    <property type="project" value="UniProtKB-UniRule"/>
</dbReference>
<comment type="similarity">
    <text evidence="1 14">Belongs to the class-II aminoacyl-tRNA synthetase family.</text>
</comment>
<dbReference type="InterPro" id="IPR050058">
    <property type="entry name" value="Ala-tRNA_ligase"/>
</dbReference>
<dbReference type="GO" id="GO:0005829">
    <property type="term" value="C:cytosol"/>
    <property type="evidence" value="ECO:0007669"/>
    <property type="project" value="TreeGrafter"/>
</dbReference>
<dbReference type="GO" id="GO:0006419">
    <property type="term" value="P:alanyl-tRNA aminoacylation"/>
    <property type="evidence" value="ECO:0007669"/>
    <property type="project" value="UniProtKB-UniRule"/>
</dbReference>
<keyword evidence="7 14" id="KW-0862">Zinc</keyword>
<dbReference type="Pfam" id="PF02272">
    <property type="entry name" value="DHHA1"/>
    <property type="match status" value="1"/>
</dbReference>
<feature type="domain" description="Alanyl-transfer RNA synthetases family profile" evidence="15">
    <location>
        <begin position="4"/>
        <end position="706"/>
    </location>
</feature>
<evidence type="ECO:0000256" key="12">
    <source>
        <dbReference type="ARBA" id="ARBA00024779"/>
    </source>
</evidence>
<dbReference type="InterPro" id="IPR018162">
    <property type="entry name" value="Ala-tRNA-ligase_IIc_anticod-bd"/>
</dbReference>
<keyword evidence="2 14" id="KW-0963">Cytoplasm</keyword>
<comment type="caution">
    <text evidence="16">The sequence shown here is derived from an EMBL/GenBank/DDBJ whole genome shotgun (WGS) entry which is preliminary data.</text>
</comment>
<keyword evidence="5 14" id="KW-0479">Metal-binding</keyword>
<dbReference type="GO" id="GO:0004813">
    <property type="term" value="F:alanine-tRNA ligase activity"/>
    <property type="evidence" value="ECO:0007669"/>
    <property type="project" value="UniProtKB-UniRule"/>
</dbReference>
<dbReference type="GO" id="GO:0000049">
    <property type="term" value="F:tRNA binding"/>
    <property type="evidence" value="ECO:0007669"/>
    <property type="project" value="UniProtKB-KW"/>
</dbReference>
<evidence type="ECO:0000256" key="10">
    <source>
        <dbReference type="ARBA" id="ARBA00022917"/>
    </source>
</evidence>
<dbReference type="InterPro" id="IPR012947">
    <property type="entry name" value="tRNA_SAD"/>
</dbReference>
<evidence type="ECO:0000256" key="3">
    <source>
        <dbReference type="ARBA" id="ARBA00022555"/>
    </source>
</evidence>
<protein>
    <recommendedName>
        <fullName evidence="14">Alanine--tRNA ligase</fullName>
        <ecNumber evidence="14">6.1.1.7</ecNumber>
    </recommendedName>
    <alternativeName>
        <fullName evidence="14">Alanyl-tRNA synthetase</fullName>
        <shortName evidence="14">AlaRS</shortName>
    </alternativeName>
</protein>
<dbReference type="STRING" id="29557.MGALLINA_05240"/>
<feature type="binding site" evidence="14">
    <location>
        <position position="562"/>
    </location>
    <ligand>
        <name>Zn(2+)</name>
        <dbReference type="ChEBI" id="CHEBI:29105"/>
    </ligand>
</feature>
<dbReference type="EMBL" id="LVLH01000042">
    <property type="protein sequence ID" value="OAB48735.1"/>
    <property type="molecule type" value="Genomic_DNA"/>
</dbReference>
<dbReference type="InterPro" id="IPR002318">
    <property type="entry name" value="Ala-tRNA-lgiase_IIc"/>
</dbReference>
<keyword evidence="3 14" id="KW-0820">tRNA-binding</keyword>
<dbReference type="PATRIC" id="fig|29557.3.peg.522"/>
<name>A0A162MHB5_9BACT</name>
<dbReference type="NCBIfam" id="TIGR00344">
    <property type="entry name" value="alaS"/>
    <property type="match status" value="1"/>
</dbReference>
<comment type="function">
    <text evidence="12 14">Catalyzes the attachment of alanine to tRNA(Ala) in a two-step reaction: alanine is first activated by ATP to form Ala-AMP and then transferred to the acceptor end of tRNA(Ala). Also edits incorrectly charged Ser-tRNA(Ala) and Gly-tRNA(Ala) via its editing domain.</text>
</comment>
<evidence type="ECO:0000256" key="8">
    <source>
        <dbReference type="ARBA" id="ARBA00022840"/>
    </source>
</evidence>
<sequence>MKKMTSKEIRKSWLDFFESKDHLKVESKSLIPVKDPSLLWINSGVATLKDYFSGKKIPPKNRLTNSQKAIRTNDIENVGVTARHHTFFEMLGNFSIGDYFKKEAIAFAFEYLTQVLEMPIEKLYFTYFKDDLETKELWLSYGIDENRLIPGDRDTNFWDVGNGPCGPNTEIFFDRGEKYDSRGVELLQNDIENDRFIEIWNIVFSTFNNDGENNYTELKQKNIDTGAGLERIVSIMQDAPTNYDSDLFIPIINEISKFTSFTYKPENYFVKDKEQEIINQNFKIIADHIRTVVNAIADGAKISNVGRGYIIRRLLRRAIYKGMQLGIKELFLHRLVPVVKESLPFEYEEKPVIEAIKKEEELFAQTIEKGKILLQEYIDNQVKELNGKIAFKMLDTYGFPIELTVEIMSNYNIPVNMEEFNEAKEEHVAKSRGEKAEGMQNVINSLTLIDKKIDEFIGYDFLESESKILYLMNNENFVDQIDGIGYFILDKTPFYATSGGQNHDEGFILQDGNKIKILDVFKDKFGNHIHKFEGSLNKNDLVECFVDPEKRINLARGHSATHLVFSALRKVLGPHIQQLGSDITAERFTFDFPADEKPTDEQIVQIEQIMSDIITRDIKREYHMTTVDKAREMGAMITVEETEYMDPKNVRLVKWGDVTSDLCGGTHVPNSAIIEKFKIVAVERKQAGIFRLRVVVSNNLVDKYYAEQVEFYLNELHNIINKTKALDANYDLTIELTGLDSEAQYKKILNLIEQAREDFKKINKEKSTIEFDYDSIEFQKINNKNIYLNLNINPAQIKIIASTLREKYPENYIILGAPNGEQVLLTIAIKVTNANEIFQKIAKLANGRGGGSPVLAMGKVDKLPNLESLILEILNA</sequence>
<dbReference type="InterPro" id="IPR003156">
    <property type="entry name" value="DHHA1_dom"/>
</dbReference>
<evidence type="ECO:0000256" key="11">
    <source>
        <dbReference type="ARBA" id="ARBA00023146"/>
    </source>
</evidence>
<evidence type="ECO:0000256" key="6">
    <source>
        <dbReference type="ARBA" id="ARBA00022741"/>
    </source>
</evidence>
<organism evidence="16 17">
    <name type="scientific">Mycoplasmopsis gallinarum</name>
    <dbReference type="NCBI Taxonomy" id="29557"/>
    <lineage>
        <taxon>Bacteria</taxon>
        <taxon>Bacillati</taxon>
        <taxon>Mycoplasmatota</taxon>
        <taxon>Mycoplasmoidales</taxon>
        <taxon>Metamycoplasmataceae</taxon>
        <taxon>Mycoplasmopsis</taxon>
    </lineage>
</organism>
<dbReference type="InterPro" id="IPR023033">
    <property type="entry name" value="Ala_tRNA_ligase_euk/bac"/>
</dbReference>
<feature type="binding site" evidence="14">
    <location>
        <position position="663"/>
    </location>
    <ligand>
        <name>Zn(2+)</name>
        <dbReference type="ChEBI" id="CHEBI:29105"/>
    </ligand>
</feature>
<keyword evidence="4 14" id="KW-0436">Ligase</keyword>
<evidence type="ECO:0000256" key="5">
    <source>
        <dbReference type="ARBA" id="ARBA00022723"/>
    </source>
</evidence>
<dbReference type="PROSITE" id="PS50860">
    <property type="entry name" value="AA_TRNA_LIGASE_II_ALA"/>
    <property type="match status" value="1"/>
</dbReference>
<dbReference type="InterPro" id="IPR045864">
    <property type="entry name" value="aa-tRNA-synth_II/BPL/LPL"/>
</dbReference>
<keyword evidence="11 14" id="KW-0030">Aminoacyl-tRNA synthetase</keyword>
<dbReference type="SUPFAM" id="SSF101353">
    <property type="entry name" value="Putative anticodon-binding domain of alanyl-tRNA synthetase (AlaRS)"/>
    <property type="match status" value="1"/>
</dbReference>
<dbReference type="CDD" id="cd00673">
    <property type="entry name" value="AlaRS_core"/>
    <property type="match status" value="1"/>
</dbReference>
<gene>
    <name evidence="14 16" type="primary">alaS</name>
    <name evidence="16" type="ORF">MGALLINA_05240</name>
</gene>
<dbReference type="Pfam" id="PF07973">
    <property type="entry name" value="tRNA_SAD"/>
    <property type="match status" value="1"/>
</dbReference>
<dbReference type="GO" id="GO:0008270">
    <property type="term" value="F:zinc ion binding"/>
    <property type="evidence" value="ECO:0007669"/>
    <property type="project" value="UniProtKB-UniRule"/>
</dbReference>
<feature type="binding site" evidence="14">
    <location>
        <position position="558"/>
    </location>
    <ligand>
        <name>Zn(2+)</name>
        <dbReference type="ChEBI" id="CHEBI:29105"/>
    </ligand>
</feature>
<keyword evidence="10 14" id="KW-0648">Protein biosynthesis</keyword>
<dbReference type="PRINTS" id="PR00980">
    <property type="entry name" value="TRNASYNTHALA"/>
</dbReference>
<evidence type="ECO:0000259" key="15">
    <source>
        <dbReference type="PROSITE" id="PS50860"/>
    </source>
</evidence>
<evidence type="ECO:0000256" key="13">
    <source>
        <dbReference type="ARBA" id="ARBA00048300"/>
    </source>
</evidence>
<dbReference type="Proteomes" id="UP000076983">
    <property type="component" value="Unassembled WGS sequence"/>
</dbReference>
<dbReference type="HAMAP" id="MF_00036_B">
    <property type="entry name" value="Ala_tRNA_synth_B"/>
    <property type="match status" value="1"/>
</dbReference>
<comment type="catalytic activity">
    <reaction evidence="13 14">
        <text>tRNA(Ala) + L-alanine + ATP = L-alanyl-tRNA(Ala) + AMP + diphosphate</text>
        <dbReference type="Rhea" id="RHEA:12540"/>
        <dbReference type="Rhea" id="RHEA-COMP:9657"/>
        <dbReference type="Rhea" id="RHEA-COMP:9923"/>
        <dbReference type="ChEBI" id="CHEBI:30616"/>
        <dbReference type="ChEBI" id="CHEBI:33019"/>
        <dbReference type="ChEBI" id="CHEBI:57972"/>
        <dbReference type="ChEBI" id="CHEBI:78442"/>
        <dbReference type="ChEBI" id="CHEBI:78497"/>
        <dbReference type="ChEBI" id="CHEBI:456215"/>
        <dbReference type="EC" id="6.1.1.7"/>
    </reaction>
</comment>
<dbReference type="Gene3D" id="2.40.30.130">
    <property type="match status" value="1"/>
</dbReference>
<comment type="domain">
    <text evidence="14">Consists of three domains; the N-terminal catalytic domain, the editing domain and the C-terminal C-Ala domain. The editing domain removes incorrectly charged amino acids, while the C-Ala domain, along with tRNA(Ala), serves as a bridge to cooperatively bring together the editing and aminoacylation centers thus stimulating deacylation of misacylated tRNAs.</text>
</comment>
<dbReference type="SMART" id="SM00863">
    <property type="entry name" value="tRNA_SAD"/>
    <property type="match status" value="1"/>
</dbReference>
<comment type="cofactor">
    <cofactor evidence="14">
        <name>Zn(2+)</name>
        <dbReference type="ChEBI" id="CHEBI:29105"/>
    </cofactor>
    <text evidence="14">Binds 1 zinc ion per subunit.</text>
</comment>
<dbReference type="SUPFAM" id="SSF55186">
    <property type="entry name" value="ThrRS/AlaRS common domain"/>
    <property type="match status" value="1"/>
</dbReference>
<dbReference type="PANTHER" id="PTHR11777">
    <property type="entry name" value="ALANYL-TRNA SYNTHETASE"/>
    <property type="match status" value="1"/>
</dbReference>
<keyword evidence="8 14" id="KW-0067">ATP-binding</keyword>
<evidence type="ECO:0000256" key="14">
    <source>
        <dbReference type="HAMAP-Rule" id="MF_00036"/>
    </source>
</evidence>
<evidence type="ECO:0000256" key="9">
    <source>
        <dbReference type="ARBA" id="ARBA00022884"/>
    </source>
</evidence>
<keyword evidence="6 14" id="KW-0547">Nucleotide-binding</keyword>
<dbReference type="Gene3D" id="3.30.980.10">
    <property type="entry name" value="Threonyl-trna Synthetase, Chain A, domain 2"/>
    <property type="match status" value="1"/>
</dbReference>
<dbReference type="Gene3D" id="3.30.930.10">
    <property type="entry name" value="Bira Bifunctional Protein, Domain 2"/>
    <property type="match status" value="1"/>
</dbReference>
<keyword evidence="9 14" id="KW-0694">RNA-binding</keyword>
<evidence type="ECO:0000256" key="2">
    <source>
        <dbReference type="ARBA" id="ARBA00022490"/>
    </source>
</evidence>
<feature type="binding site" evidence="14">
    <location>
        <position position="667"/>
    </location>
    <ligand>
        <name>Zn(2+)</name>
        <dbReference type="ChEBI" id="CHEBI:29105"/>
    </ligand>
</feature>
<dbReference type="FunFam" id="3.30.930.10:FF:000046">
    <property type="entry name" value="Alanine--tRNA ligase"/>
    <property type="match status" value="1"/>
</dbReference>
<dbReference type="SUPFAM" id="SSF50447">
    <property type="entry name" value="Translation proteins"/>
    <property type="match status" value="1"/>
</dbReference>
<reference evidence="16 17" key="1">
    <citation type="submission" date="2016-03" db="EMBL/GenBank/DDBJ databases">
        <title>Genome sequence of Mycoplasma gallinarum strain Mgn_IPT.</title>
        <authorList>
            <person name="Yacoub E."/>
            <person name="Sirand-Pugnet P."/>
            <person name="Barre A."/>
            <person name="Maurier F."/>
            <person name="Blanchard A."/>
            <person name="Ben Abdelmoumen B.M."/>
        </authorList>
    </citation>
    <scope>NUCLEOTIDE SEQUENCE [LARGE SCALE GENOMIC DNA]</scope>
    <source>
        <strain evidence="16 17">Mgn_IPT</strain>
    </source>
</reference>
<dbReference type="InterPro" id="IPR009000">
    <property type="entry name" value="Transl_B-barrel_sf"/>
</dbReference>
<accession>A0A162MHB5</accession>
<evidence type="ECO:0000256" key="7">
    <source>
        <dbReference type="ARBA" id="ARBA00022833"/>
    </source>
</evidence>
<dbReference type="Gene3D" id="3.10.310.40">
    <property type="match status" value="1"/>
</dbReference>
<proteinExistence type="inferred from homology"/>
<comment type="subcellular location">
    <subcellularLocation>
        <location evidence="14">Cytoplasm</location>
    </subcellularLocation>
</comment>